<evidence type="ECO:0000313" key="5">
    <source>
        <dbReference type="Proteomes" id="UP000002669"/>
    </source>
</evidence>
<organism evidence="5">
    <name type="scientific">Arthroderma gypseum (strain ATCC MYA-4604 / CBS 118893)</name>
    <name type="common">Microsporum gypseum</name>
    <dbReference type="NCBI Taxonomy" id="535722"/>
    <lineage>
        <taxon>Eukaryota</taxon>
        <taxon>Fungi</taxon>
        <taxon>Dikarya</taxon>
        <taxon>Ascomycota</taxon>
        <taxon>Pezizomycotina</taxon>
        <taxon>Eurotiomycetes</taxon>
        <taxon>Eurotiomycetidae</taxon>
        <taxon>Onygenales</taxon>
        <taxon>Arthrodermataceae</taxon>
        <taxon>Nannizzia</taxon>
    </lineage>
</organism>
<feature type="transmembrane region" description="Helical" evidence="2">
    <location>
        <begin position="58"/>
        <end position="77"/>
    </location>
</feature>
<feature type="transmembrane region" description="Helical" evidence="2">
    <location>
        <begin position="97"/>
        <end position="119"/>
    </location>
</feature>
<dbReference type="PANTHER" id="PTHR38794:SF3">
    <property type="entry name" value="INTEGRAL MEMBRANE PROTEIN"/>
    <property type="match status" value="1"/>
</dbReference>
<keyword evidence="2" id="KW-1133">Transmembrane helix</keyword>
<dbReference type="Proteomes" id="UP000002669">
    <property type="component" value="Unassembled WGS sequence"/>
</dbReference>
<sequence>MSKRSVDPLYQPFIQPTSENHSPWVIVSTCLFMIITFSVTTTTLIARFRVLRTLAWSDWFLLFAAGICINFACLRGLGRKPSALRKMPMEGFEILIYIGQILALASLACSKASITLLLISIKPLKCILLMCRILLGILAIWGLAGVLSLSLQCGLAQPWKSAENCWLNQYALHVGLNIGSMITDFALVLLPFLFVSQVQIPFIKKLAIAALFGMRLIVPSFTIVMTITSRSYFSSPAPERSWLAVMPTIWMQAILCVSVVATCIPNLKRLLAVLRTGLMAGTVNEFYELSVSGGDSKAGTSGSQARSGKTSYSKENYSNGTPRPSTSGGSVSGTPTMSSFAGNASAMRHLHPETAYTMGKKEHYDKGYVVESKVPSCKTPIFKLQDLLWERSLRSGVARPKPDDRSSSLDILTAR</sequence>
<evidence type="ECO:0000256" key="2">
    <source>
        <dbReference type="SAM" id="Phobius"/>
    </source>
</evidence>
<proteinExistence type="predicted"/>
<reference evidence="5" key="1">
    <citation type="journal article" date="2012" name="MBio">
        <title>Comparative genome analysis of Trichophyton rubrum and related dermatophytes reveals candidate genes involved in infection.</title>
        <authorList>
            <person name="Martinez D.A."/>
            <person name="Oliver B.G."/>
            <person name="Graeser Y."/>
            <person name="Goldberg J.M."/>
            <person name="Li W."/>
            <person name="Martinez-Rossi N.M."/>
            <person name="Monod M."/>
            <person name="Shelest E."/>
            <person name="Barton R.C."/>
            <person name="Birch E."/>
            <person name="Brakhage A.A."/>
            <person name="Chen Z."/>
            <person name="Gurr S.J."/>
            <person name="Heiman D."/>
            <person name="Heitman J."/>
            <person name="Kosti I."/>
            <person name="Rossi A."/>
            <person name="Saif S."/>
            <person name="Samalova M."/>
            <person name="Saunders C.W."/>
            <person name="Shea T."/>
            <person name="Summerbell R.C."/>
            <person name="Xu J."/>
            <person name="Young S."/>
            <person name="Zeng Q."/>
            <person name="Birren B.W."/>
            <person name="Cuomo C.A."/>
            <person name="White T.C."/>
        </authorList>
    </citation>
    <scope>NUCLEOTIDE SEQUENCE [LARGE SCALE GENOMIC DNA]</scope>
    <source>
        <strain evidence="5">ATCC MYA-4604 / CBS 118893</strain>
    </source>
</reference>
<dbReference type="OrthoDB" id="4172832at2759"/>
<feature type="region of interest" description="Disordered" evidence="1">
    <location>
        <begin position="393"/>
        <end position="415"/>
    </location>
</feature>
<feature type="transmembrane region" description="Helical" evidence="2">
    <location>
        <begin position="24"/>
        <end position="46"/>
    </location>
</feature>
<dbReference type="STRING" id="535722.E5R140"/>
<gene>
    <name evidence="4" type="ORF">MGYG_00682</name>
</gene>
<dbReference type="InParanoid" id="E5R140"/>
<keyword evidence="2" id="KW-0472">Membrane</keyword>
<feature type="compositionally biased region" description="Low complexity" evidence="1">
    <location>
        <begin position="318"/>
        <end position="338"/>
    </location>
</feature>
<dbReference type="VEuPathDB" id="FungiDB:MGYG_00682"/>
<feature type="domain" description="Rhodopsin" evidence="3">
    <location>
        <begin position="44"/>
        <end position="272"/>
    </location>
</feature>
<feature type="transmembrane region" description="Helical" evidence="2">
    <location>
        <begin position="249"/>
        <end position="267"/>
    </location>
</feature>
<dbReference type="PANTHER" id="PTHR38794">
    <property type="entry name" value="INTEGRAL MEMBRANE PROTEIN"/>
    <property type="match status" value="1"/>
</dbReference>
<keyword evidence="2" id="KW-0812">Transmembrane</keyword>
<name>E5R140_ARTGP</name>
<dbReference type="OMA" id="WVITVST"/>
<protein>
    <recommendedName>
        <fullName evidence="3">Rhodopsin domain-containing protein</fullName>
    </recommendedName>
</protein>
<dbReference type="RefSeq" id="XP_003176596.1">
    <property type="nucleotide sequence ID" value="XM_003176548.1"/>
</dbReference>
<dbReference type="GeneID" id="10031916"/>
<feature type="compositionally biased region" description="Polar residues" evidence="1">
    <location>
        <begin position="298"/>
        <end position="317"/>
    </location>
</feature>
<dbReference type="eggNOG" id="ENOG502SPG6">
    <property type="taxonomic scope" value="Eukaryota"/>
</dbReference>
<dbReference type="Pfam" id="PF20684">
    <property type="entry name" value="Fung_rhodopsin"/>
    <property type="match status" value="1"/>
</dbReference>
<evidence type="ECO:0000259" key="3">
    <source>
        <dbReference type="Pfam" id="PF20684"/>
    </source>
</evidence>
<dbReference type="InterPro" id="IPR049326">
    <property type="entry name" value="Rhodopsin_dom_fungi"/>
</dbReference>
<evidence type="ECO:0000256" key="1">
    <source>
        <dbReference type="SAM" id="MobiDB-lite"/>
    </source>
</evidence>
<feature type="transmembrane region" description="Helical" evidence="2">
    <location>
        <begin position="206"/>
        <end position="229"/>
    </location>
</feature>
<dbReference type="HOGENOM" id="CLU_036632_2_0_1"/>
<feature type="region of interest" description="Disordered" evidence="1">
    <location>
        <begin position="293"/>
        <end position="338"/>
    </location>
</feature>
<accession>E5R140</accession>
<keyword evidence="5" id="KW-1185">Reference proteome</keyword>
<dbReference type="AlphaFoldDB" id="E5R140"/>
<evidence type="ECO:0000313" key="4">
    <source>
        <dbReference type="EMBL" id="EFQ97644.1"/>
    </source>
</evidence>
<feature type="transmembrane region" description="Helical" evidence="2">
    <location>
        <begin position="170"/>
        <end position="194"/>
    </location>
</feature>
<dbReference type="EMBL" id="DS989822">
    <property type="protein sequence ID" value="EFQ97644.1"/>
    <property type="molecule type" value="Genomic_DNA"/>
</dbReference>
<feature type="transmembrane region" description="Helical" evidence="2">
    <location>
        <begin position="126"/>
        <end position="150"/>
    </location>
</feature>